<dbReference type="PANTHER" id="PTHR43739">
    <property type="entry name" value="XYLOGLUCANASE (EUROFUNG)"/>
    <property type="match status" value="1"/>
</dbReference>
<dbReference type="AlphaFoldDB" id="A0A3N2R0Q6"/>
<reference evidence="1 2" key="1">
    <citation type="submission" date="2018-10" db="EMBL/GenBank/DDBJ databases">
        <title>Histidinibacterium lentulum gen. nov., sp. nov., a marine bacterium from the culture broth of Picochlorum sp. 122.</title>
        <authorList>
            <person name="Wang G."/>
        </authorList>
    </citation>
    <scope>NUCLEOTIDE SEQUENCE [LARGE SCALE GENOMIC DNA]</scope>
    <source>
        <strain evidence="1 2">B17</strain>
    </source>
</reference>
<proteinExistence type="predicted"/>
<dbReference type="InterPro" id="IPR015943">
    <property type="entry name" value="WD40/YVTN_repeat-like_dom_sf"/>
</dbReference>
<comment type="caution">
    <text evidence="1">The sequence shown here is derived from an EMBL/GenBank/DDBJ whole genome shotgun (WGS) entry which is preliminary data.</text>
</comment>
<gene>
    <name evidence="1" type="ORF">EAT49_11045</name>
</gene>
<keyword evidence="2" id="KW-1185">Reference proteome</keyword>
<dbReference type="EMBL" id="RDRB01000005">
    <property type="protein sequence ID" value="ROU01054.1"/>
    <property type="molecule type" value="Genomic_DNA"/>
</dbReference>
<dbReference type="GO" id="GO:0010411">
    <property type="term" value="P:xyloglucan metabolic process"/>
    <property type="evidence" value="ECO:0007669"/>
    <property type="project" value="TreeGrafter"/>
</dbReference>
<dbReference type="InterPro" id="IPR002860">
    <property type="entry name" value="BNR_rpt"/>
</dbReference>
<dbReference type="SUPFAM" id="SSF110296">
    <property type="entry name" value="Oligoxyloglucan reducing end-specific cellobiohydrolase"/>
    <property type="match status" value="1"/>
</dbReference>
<dbReference type="PANTHER" id="PTHR43739:SF5">
    <property type="entry name" value="EXO-ALPHA-SIALIDASE"/>
    <property type="match status" value="1"/>
</dbReference>
<accession>A0A3N2R0Q6</accession>
<evidence type="ECO:0000313" key="2">
    <source>
        <dbReference type="Proteomes" id="UP000268016"/>
    </source>
</evidence>
<evidence type="ECO:0000313" key="1">
    <source>
        <dbReference type="EMBL" id="ROU01054.1"/>
    </source>
</evidence>
<dbReference type="InterPro" id="IPR052025">
    <property type="entry name" value="Xyloglucanase_GH74"/>
</dbReference>
<dbReference type="CDD" id="cd15482">
    <property type="entry name" value="Sialidase_non-viral"/>
    <property type="match status" value="1"/>
</dbReference>
<dbReference type="OrthoDB" id="9764804at2"/>
<protein>
    <submittedName>
        <fullName evidence="1">Exo-alpha-sialidase</fullName>
    </submittedName>
</protein>
<sequence>MGGHRGGRAVMTRILVLLGTSKGAFFLESDAAREDWVLHGPFCEATDLNHVKGDPSTGAIYAAGGNPWFGLDIWKTSDLGSSWTKSAEGLSLPGEEALDSVWSLGIGEGRIYAGTRPAALFESRDGGETWHHLEGLQAHPSRPEWPPGGAGLTLHHIVTDPANPERLWVGISSAGTFYSEDGGVSWRTRNSGIKVVGWEKGDVTYPEFGNCVHGLALGPGGTMYQQGHQGMYRSDDLGAEWQDISAGLPSTFGFPVVAHPHDPETAWFFPMNGDIKGRHCPDGKAAVWRTRDGGRSWEDLREGLPQEHCYFTVLRQAMAGDGLDEVGIYFGTNSGSVYASRDGGARWSCLRRDLPMIRSVETMILA</sequence>
<name>A0A3N2R0Q6_9RHOB</name>
<organism evidence="1 2">
    <name type="scientific">Histidinibacterium lentulum</name>
    <dbReference type="NCBI Taxonomy" id="2480588"/>
    <lineage>
        <taxon>Bacteria</taxon>
        <taxon>Pseudomonadati</taxon>
        <taxon>Pseudomonadota</taxon>
        <taxon>Alphaproteobacteria</taxon>
        <taxon>Rhodobacterales</taxon>
        <taxon>Paracoccaceae</taxon>
        <taxon>Histidinibacterium</taxon>
    </lineage>
</organism>
<dbReference type="Gene3D" id="2.130.10.10">
    <property type="entry name" value="YVTN repeat-like/Quinoprotein amine dehydrogenase"/>
    <property type="match status" value="1"/>
</dbReference>
<dbReference type="Pfam" id="PF02012">
    <property type="entry name" value="BNR"/>
    <property type="match status" value="1"/>
</dbReference>
<dbReference type="Proteomes" id="UP000268016">
    <property type="component" value="Unassembled WGS sequence"/>
</dbReference>